<sequence length="57" mass="6831">MSVATTWDRNRILFDLILDISLLFQGIIIWRETKSPMIRKRLIIFEELIKEKLENLG</sequence>
<feature type="transmembrane region" description="Helical" evidence="1">
    <location>
        <begin position="12"/>
        <end position="30"/>
    </location>
</feature>
<proteinExistence type="predicted"/>
<dbReference type="AlphaFoldDB" id="A0A9W4SSX7"/>
<gene>
    <name evidence="2" type="ORF">FWILDA_LOCUS9563</name>
</gene>
<keyword evidence="1" id="KW-0812">Transmembrane</keyword>
<evidence type="ECO:0000313" key="2">
    <source>
        <dbReference type="EMBL" id="CAI2180399.1"/>
    </source>
</evidence>
<keyword evidence="3" id="KW-1185">Reference proteome</keyword>
<protein>
    <submittedName>
        <fullName evidence="2">11034_t:CDS:1</fullName>
    </submittedName>
</protein>
<evidence type="ECO:0000313" key="3">
    <source>
        <dbReference type="Proteomes" id="UP001153678"/>
    </source>
</evidence>
<dbReference type="Proteomes" id="UP001153678">
    <property type="component" value="Unassembled WGS sequence"/>
</dbReference>
<name>A0A9W4SSX7_9GLOM</name>
<evidence type="ECO:0000256" key="1">
    <source>
        <dbReference type="SAM" id="Phobius"/>
    </source>
</evidence>
<keyword evidence="1" id="KW-0472">Membrane</keyword>
<organism evidence="2 3">
    <name type="scientific">Funneliformis geosporum</name>
    <dbReference type="NCBI Taxonomy" id="1117311"/>
    <lineage>
        <taxon>Eukaryota</taxon>
        <taxon>Fungi</taxon>
        <taxon>Fungi incertae sedis</taxon>
        <taxon>Mucoromycota</taxon>
        <taxon>Glomeromycotina</taxon>
        <taxon>Glomeromycetes</taxon>
        <taxon>Glomerales</taxon>
        <taxon>Glomeraceae</taxon>
        <taxon>Funneliformis</taxon>
    </lineage>
</organism>
<accession>A0A9W4SSX7</accession>
<keyword evidence="1" id="KW-1133">Transmembrane helix</keyword>
<dbReference type="EMBL" id="CAMKVN010002282">
    <property type="protein sequence ID" value="CAI2180399.1"/>
    <property type="molecule type" value="Genomic_DNA"/>
</dbReference>
<comment type="caution">
    <text evidence="2">The sequence shown here is derived from an EMBL/GenBank/DDBJ whole genome shotgun (WGS) entry which is preliminary data.</text>
</comment>
<reference evidence="2" key="1">
    <citation type="submission" date="2022-08" db="EMBL/GenBank/DDBJ databases">
        <authorList>
            <person name="Kallberg Y."/>
            <person name="Tangrot J."/>
            <person name="Rosling A."/>
        </authorList>
    </citation>
    <scope>NUCLEOTIDE SEQUENCE</scope>
    <source>
        <strain evidence="2">Wild A</strain>
    </source>
</reference>